<proteinExistence type="predicted"/>
<evidence type="ECO:0000259" key="2">
    <source>
        <dbReference type="Pfam" id="PF13581"/>
    </source>
</evidence>
<dbReference type="Gene3D" id="3.30.565.10">
    <property type="entry name" value="Histidine kinase-like ATPase, C-terminal domain"/>
    <property type="match status" value="1"/>
</dbReference>
<dbReference type="GO" id="GO:0005524">
    <property type="term" value="F:ATP binding"/>
    <property type="evidence" value="ECO:0007669"/>
    <property type="project" value="UniProtKB-KW"/>
</dbReference>
<reference evidence="3 4" key="1">
    <citation type="submission" date="2020-04" db="EMBL/GenBank/DDBJ databases">
        <authorList>
            <person name="Klaysubun C."/>
            <person name="Duangmal K."/>
            <person name="Lipun K."/>
        </authorList>
    </citation>
    <scope>NUCLEOTIDE SEQUENCE [LARGE SCALE GENOMIC DNA]</scope>
    <source>
        <strain evidence="3 4">JCM 11839</strain>
    </source>
</reference>
<evidence type="ECO:0000313" key="3">
    <source>
        <dbReference type="EMBL" id="NMH82325.1"/>
    </source>
</evidence>
<feature type="domain" description="Histidine kinase/HSP90-like ATPase" evidence="2">
    <location>
        <begin position="4"/>
        <end position="108"/>
    </location>
</feature>
<dbReference type="InterPro" id="IPR050267">
    <property type="entry name" value="Anti-sigma-factor_SerPK"/>
</dbReference>
<dbReference type="Pfam" id="PF13581">
    <property type="entry name" value="HATPase_c_2"/>
    <property type="match status" value="1"/>
</dbReference>
<dbReference type="InterPro" id="IPR003594">
    <property type="entry name" value="HATPase_dom"/>
</dbReference>
<dbReference type="PANTHER" id="PTHR35526:SF3">
    <property type="entry name" value="ANTI-SIGMA-F FACTOR RSBW"/>
    <property type="match status" value="1"/>
</dbReference>
<accession>A0ABX1RTD9</accession>
<comment type="caution">
    <text evidence="3">The sequence shown here is derived from an EMBL/GenBank/DDBJ whole genome shotgun (WGS) entry which is preliminary data.</text>
</comment>
<dbReference type="PANTHER" id="PTHR35526">
    <property type="entry name" value="ANTI-SIGMA-F FACTOR RSBW-RELATED"/>
    <property type="match status" value="1"/>
</dbReference>
<dbReference type="Proteomes" id="UP001296706">
    <property type="component" value="Unassembled WGS sequence"/>
</dbReference>
<gene>
    <name evidence="3" type="ORF">HF577_35215</name>
</gene>
<keyword evidence="1" id="KW-0418">Kinase</keyword>
<keyword evidence="1" id="KW-0808">Transferase</keyword>
<dbReference type="SUPFAM" id="SSF55874">
    <property type="entry name" value="ATPase domain of HSP90 chaperone/DNA topoisomerase II/histidine kinase"/>
    <property type="match status" value="1"/>
</dbReference>
<keyword evidence="3" id="KW-0547">Nucleotide-binding</keyword>
<keyword evidence="1" id="KW-0723">Serine/threonine-protein kinase</keyword>
<dbReference type="InterPro" id="IPR036890">
    <property type="entry name" value="HATPase_C_sf"/>
</dbReference>
<organism evidence="3 4">
    <name type="scientific">Pseudonocardia xinjiangensis</name>
    <dbReference type="NCBI Taxonomy" id="75289"/>
    <lineage>
        <taxon>Bacteria</taxon>
        <taxon>Bacillati</taxon>
        <taxon>Actinomycetota</taxon>
        <taxon>Actinomycetes</taxon>
        <taxon>Pseudonocardiales</taxon>
        <taxon>Pseudonocardiaceae</taxon>
        <taxon>Pseudonocardia</taxon>
    </lineage>
</organism>
<sequence>MAPRAAREVVRGACRDWRLDQETCDDAVLVATELVANVVDHAHTSCVLTVSRAAAGLRIAVRDFSASPLPELRPVNVRAPRGRGLQVVAAVSAAWGVTDLDGGKSVWAVVANGTAP</sequence>
<dbReference type="EMBL" id="JAAXKY010000221">
    <property type="protein sequence ID" value="NMH82325.1"/>
    <property type="molecule type" value="Genomic_DNA"/>
</dbReference>
<dbReference type="CDD" id="cd16936">
    <property type="entry name" value="HATPase_RsbW-like"/>
    <property type="match status" value="1"/>
</dbReference>
<name>A0ABX1RTD9_9PSEU</name>
<keyword evidence="4" id="KW-1185">Reference proteome</keyword>
<evidence type="ECO:0000313" key="4">
    <source>
        <dbReference type="Proteomes" id="UP001296706"/>
    </source>
</evidence>
<evidence type="ECO:0000256" key="1">
    <source>
        <dbReference type="ARBA" id="ARBA00022527"/>
    </source>
</evidence>
<keyword evidence="3" id="KW-0067">ATP-binding</keyword>
<protein>
    <submittedName>
        <fullName evidence="3">ATP-binding protein</fullName>
    </submittedName>
</protein>